<comment type="caution">
    <text evidence="1">The sequence shown here is derived from an EMBL/GenBank/DDBJ whole genome shotgun (WGS) entry which is preliminary data.</text>
</comment>
<keyword evidence="2" id="KW-1185">Reference proteome</keyword>
<evidence type="ECO:0000313" key="2">
    <source>
        <dbReference type="Proteomes" id="UP000784294"/>
    </source>
</evidence>
<dbReference type="Proteomes" id="UP000784294">
    <property type="component" value="Unassembled WGS sequence"/>
</dbReference>
<accession>A0A448X9I3</accession>
<name>A0A448X9I3_9PLAT</name>
<dbReference type="AlphaFoldDB" id="A0A448X9I3"/>
<protein>
    <submittedName>
        <fullName evidence="1">Uncharacterized protein</fullName>
    </submittedName>
</protein>
<proteinExistence type="predicted"/>
<sequence length="63" mass="7424">MTSLELLDQRPPTFQPCRLEEEIPQMLFETEGLSRQIQVTCQMWLQANPNGDWEQTHPEVHLC</sequence>
<reference evidence="1" key="1">
    <citation type="submission" date="2018-11" db="EMBL/GenBank/DDBJ databases">
        <authorList>
            <consortium name="Pathogen Informatics"/>
        </authorList>
    </citation>
    <scope>NUCLEOTIDE SEQUENCE</scope>
</reference>
<gene>
    <name evidence="1" type="ORF">PXEA_LOCUS25039</name>
</gene>
<organism evidence="1 2">
    <name type="scientific">Protopolystoma xenopodis</name>
    <dbReference type="NCBI Taxonomy" id="117903"/>
    <lineage>
        <taxon>Eukaryota</taxon>
        <taxon>Metazoa</taxon>
        <taxon>Spiralia</taxon>
        <taxon>Lophotrochozoa</taxon>
        <taxon>Platyhelminthes</taxon>
        <taxon>Monogenea</taxon>
        <taxon>Polyopisthocotylea</taxon>
        <taxon>Polystomatidea</taxon>
        <taxon>Polystomatidae</taxon>
        <taxon>Protopolystoma</taxon>
    </lineage>
</organism>
<evidence type="ECO:0000313" key="1">
    <source>
        <dbReference type="EMBL" id="VEL31599.1"/>
    </source>
</evidence>
<dbReference type="EMBL" id="CAAALY010124395">
    <property type="protein sequence ID" value="VEL31599.1"/>
    <property type="molecule type" value="Genomic_DNA"/>
</dbReference>